<dbReference type="OrthoDB" id="6287421at2759"/>
<keyword evidence="1" id="KW-0472">Membrane</keyword>
<keyword evidence="2" id="KW-1185">Reference proteome</keyword>
<dbReference type="Proteomes" id="UP000694844">
    <property type="component" value="Chromosome 5"/>
</dbReference>
<dbReference type="Gene3D" id="1.20.140.150">
    <property type="match status" value="1"/>
</dbReference>
<evidence type="ECO:0000256" key="1">
    <source>
        <dbReference type="SAM" id="Phobius"/>
    </source>
</evidence>
<proteinExistence type="predicted"/>
<name>A0A8B8EY70_CRAVI</name>
<protein>
    <submittedName>
        <fullName evidence="3">Uncharacterized protein LOC111137631 isoform X5</fullName>
    </submittedName>
</protein>
<feature type="transmembrane region" description="Helical" evidence="1">
    <location>
        <begin position="12"/>
        <end position="31"/>
    </location>
</feature>
<dbReference type="RefSeq" id="XP_022344887.1">
    <property type="nucleotide sequence ID" value="XM_022489179.1"/>
</dbReference>
<keyword evidence="1" id="KW-0812">Transmembrane</keyword>
<sequence length="118" mass="12976">MAETEIVVRPFKMIGEVFTGVAGVFLIITAVGQDWVEVQFFRTSHVITWGLWDICVGGVCLPDSGWLEICRGMLLLAVLLSLTAFVCGVVGLCVHSHCSKRVWFLLAGALLSLLCWTF</sequence>
<gene>
    <name evidence="3" type="primary">LOC111137631</name>
</gene>
<dbReference type="AlphaFoldDB" id="A0A8B8EY70"/>
<reference evidence="3" key="1">
    <citation type="submission" date="2025-08" db="UniProtKB">
        <authorList>
            <consortium name="RefSeq"/>
        </authorList>
    </citation>
    <scope>IDENTIFICATION</scope>
    <source>
        <tissue evidence="3">Whole sample</tissue>
    </source>
</reference>
<evidence type="ECO:0000313" key="2">
    <source>
        <dbReference type="Proteomes" id="UP000694844"/>
    </source>
</evidence>
<accession>A0A8B8EY70</accession>
<keyword evidence="1" id="KW-1133">Transmembrane helix</keyword>
<feature type="transmembrane region" description="Helical" evidence="1">
    <location>
        <begin position="73"/>
        <end position="95"/>
    </location>
</feature>
<organism evidence="2 3">
    <name type="scientific">Crassostrea virginica</name>
    <name type="common">Eastern oyster</name>
    <dbReference type="NCBI Taxonomy" id="6565"/>
    <lineage>
        <taxon>Eukaryota</taxon>
        <taxon>Metazoa</taxon>
        <taxon>Spiralia</taxon>
        <taxon>Lophotrochozoa</taxon>
        <taxon>Mollusca</taxon>
        <taxon>Bivalvia</taxon>
        <taxon>Autobranchia</taxon>
        <taxon>Pteriomorphia</taxon>
        <taxon>Ostreida</taxon>
        <taxon>Ostreoidea</taxon>
        <taxon>Ostreidae</taxon>
        <taxon>Crassostrea</taxon>
    </lineage>
</organism>
<dbReference type="GeneID" id="111137631"/>
<evidence type="ECO:0000313" key="3">
    <source>
        <dbReference type="RefSeq" id="XP_022344887.1"/>
    </source>
</evidence>